<evidence type="ECO:0000256" key="2">
    <source>
        <dbReference type="ARBA" id="ARBA00022630"/>
    </source>
</evidence>
<organism evidence="5 6">
    <name type="scientific">Desulfonatronum thiosulfatophilum</name>
    <dbReference type="NCBI Taxonomy" id="617002"/>
    <lineage>
        <taxon>Bacteria</taxon>
        <taxon>Pseudomonadati</taxon>
        <taxon>Thermodesulfobacteriota</taxon>
        <taxon>Desulfovibrionia</taxon>
        <taxon>Desulfovibrionales</taxon>
        <taxon>Desulfonatronaceae</taxon>
        <taxon>Desulfonatronum</taxon>
    </lineage>
</organism>
<dbReference type="InterPro" id="IPR052174">
    <property type="entry name" value="Flavoredoxin"/>
</dbReference>
<name>A0A1G6EI25_9BACT</name>
<dbReference type="PANTHER" id="PTHR43567:SF1">
    <property type="entry name" value="FLAVOREDOXIN"/>
    <property type="match status" value="1"/>
</dbReference>
<evidence type="ECO:0000256" key="3">
    <source>
        <dbReference type="ARBA" id="ARBA00038054"/>
    </source>
</evidence>
<dbReference type="GO" id="GO:0016646">
    <property type="term" value="F:oxidoreductase activity, acting on the CH-NH group of donors, NAD or NADP as acceptor"/>
    <property type="evidence" value="ECO:0007669"/>
    <property type="project" value="UniProtKB-ARBA"/>
</dbReference>
<dbReference type="SUPFAM" id="SSF50475">
    <property type="entry name" value="FMN-binding split barrel"/>
    <property type="match status" value="1"/>
</dbReference>
<dbReference type="RefSeq" id="WP_092123255.1">
    <property type="nucleotide sequence ID" value="NZ_FMXO01000018.1"/>
</dbReference>
<dbReference type="InterPro" id="IPR012349">
    <property type="entry name" value="Split_barrel_FMN-bd"/>
</dbReference>
<dbReference type="InterPro" id="IPR002563">
    <property type="entry name" value="Flavin_Rdtase-like_dom"/>
</dbReference>
<dbReference type="Gene3D" id="2.30.110.10">
    <property type="entry name" value="Electron Transport, Fmn-binding Protein, Chain A"/>
    <property type="match status" value="1"/>
</dbReference>
<gene>
    <name evidence="5" type="ORF">SAMN05660653_02864</name>
</gene>
<reference evidence="5 6" key="1">
    <citation type="submission" date="2016-10" db="EMBL/GenBank/DDBJ databases">
        <authorList>
            <person name="de Groot N.N."/>
        </authorList>
    </citation>
    <scope>NUCLEOTIDE SEQUENCE [LARGE SCALE GENOMIC DNA]</scope>
    <source>
        <strain evidence="5 6">ASO4-2</strain>
    </source>
</reference>
<dbReference type="EMBL" id="FMXO01000018">
    <property type="protein sequence ID" value="SDB57057.1"/>
    <property type="molecule type" value="Genomic_DNA"/>
</dbReference>
<evidence type="ECO:0000313" key="5">
    <source>
        <dbReference type="EMBL" id="SDB57057.1"/>
    </source>
</evidence>
<dbReference type="AlphaFoldDB" id="A0A1G6EI25"/>
<evidence type="ECO:0000256" key="1">
    <source>
        <dbReference type="ARBA" id="ARBA00001917"/>
    </source>
</evidence>
<sequence length="200" mass="22013">MKKSLGAKTLVFPTPVWVVGSYDQEGKPNIMTIAWGGICCSKPPCLNISLRKATYTYECITMSRSFTVNVATENNIIMADYCGTASGRTVNKFAATGLTPVRSELVDAPYIEEFPLIAECRLLQTVDLGLHTMFIGEILDIKADAAVLMEEGLPDVEKLRPAVFGPVVRTYHGLGEYLGPAFTIGQEIERPKDELPKREH</sequence>
<comment type="cofactor">
    <cofactor evidence="1">
        <name>FMN</name>
        <dbReference type="ChEBI" id="CHEBI:58210"/>
    </cofactor>
</comment>
<protein>
    <submittedName>
        <fullName evidence="5">NADH-FMN oxidoreductase RutF, flavin reductase (DIM6/NTAB) family</fullName>
    </submittedName>
</protein>
<dbReference type="Proteomes" id="UP000198771">
    <property type="component" value="Unassembled WGS sequence"/>
</dbReference>
<dbReference type="GO" id="GO:0010181">
    <property type="term" value="F:FMN binding"/>
    <property type="evidence" value="ECO:0007669"/>
    <property type="project" value="InterPro"/>
</dbReference>
<keyword evidence="2" id="KW-0285">Flavoprotein</keyword>
<proteinExistence type="inferred from homology"/>
<dbReference type="STRING" id="617002.SAMN05660653_02864"/>
<accession>A0A1G6EI25</accession>
<dbReference type="OrthoDB" id="9794638at2"/>
<evidence type="ECO:0000313" key="6">
    <source>
        <dbReference type="Proteomes" id="UP000198771"/>
    </source>
</evidence>
<dbReference type="PANTHER" id="PTHR43567">
    <property type="entry name" value="FLAVOREDOXIN-RELATED-RELATED"/>
    <property type="match status" value="1"/>
</dbReference>
<feature type="domain" description="Flavin reductase like" evidence="4">
    <location>
        <begin position="9"/>
        <end position="164"/>
    </location>
</feature>
<comment type="similarity">
    <text evidence="3">Belongs to the flavoredoxin family.</text>
</comment>
<dbReference type="SMART" id="SM00903">
    <property type="entry name" value="Flavin_Reduct"/>
    <property type="match status" value="1"/>
</dbReference>
<dbReference type="Pfam" id="PF01613">
    <property type="entry name" value="Flavin_Reduct"/>
    <property type="match status" value="1"/>
</dbReference>
<evidence type="ECO:0000259" key="4">
    <source>
        <dbReference type="SMART" id="SM00903"/>
    </source>
</evidence>
<keyword evidence="6" id="KW-1185">Reference proteome</keyword>